<dbReference type="GO" id="GO:0006874">
    <property type="term" value="P:intracellular calcium ion homeostasis"/>
    <property type="evidence" value="ECO:0007669"/>
    <property type="project" value="TreeGrafter"/>
</dbReference>
<dbReference type="Proteomes" id="UP000199226">
    <property type="component" value="Unassembled WGS sequence"/>
</dbReference>
<feature type="transmembrane region" description="Helical" evidence="5">
    <location>
        <begin position="135"/>
        <end position="157"/>
    </location>
</feature>
<dbReference type="InterPro" id="IPR004481">
    <property type="entry name" value="K/Na/Ca-exchanger"/>
</dbReference>
<dbReference type="InterPro" id="IPR004837">
    <property type="entry name" value="NaCa_Exmemb"/>
</dbReference>
<proteinExistence type="predicted"/>
<dbReference type="AlphaFoldDB" id="A0A1G9V6M6"/>
<keyword evidence="8" id="KW-1185">Reference proteome</keyword>
<organism evidence="7 8">
    <name type="scientific">Daejeonella rubra</name>
    <dbReference type="NCBI Taxonomy" id="990371"/>
    <lineage>
        <taxon>Bacteria</taxon>
        <taxon>Pseudomonadati</taxon>
        <taxon>Bacteroidota</taxon>
        <taxon>Sphingobacteriia</taxon>
        <taxon>Sphingobacteriales</taxon>
        <taxon>Sphingobacteriaceae</taxon>
        <taxon>Daejeonella</taxon>
    </lineage>
</organism>
<feature type="transmembrane region" description="Helical" evidence="5">
    <location>
        <begin position="44"/>
        <end position="67"/>
    </location>
</feature>
<keyword evidence="3 5" id="KW-1133">Transmembrane helix</keyword>
<dbReference type="GO" id="GO:0005886">
    <property type="term" value="C:plasma membrane"/>
    <property type="evidence" value="ECO:0007669"/>
    <property type="project" value="TreeGrafter"/>
</dbReference>
<dbReference type="PANTHER" id="PTHR10846:SF8">
    <property type="entry name" value="INNER MEMBRANE PROTEIN YRBG"/>
    <property type="match status" value="1"/>
</dbReference>
<feature type="transmembrane region" description="Helical" evidence="5">
    <location>
        <begin position="107"/>
        <end position="129"/>
    </location>
</feature>
<dbReference type="STRING" id="990371.SAMN05421813_11950"/>
<evidence type="ECO:0000256" key="1">
    <source>
        <dbReference type="ARBA" id="ARBA00004141"/>
    </source>
</evidence>
<dbReference type="EMBL" id="FNHH01000019">
    <property type="protein sequence ID" value="SDM67838.1"/>
    <property type="molecule type" value="Genomic_DNA"/>
</dbReference>
<evidence type="ECO:0000313" key="7">
    <source>
        <dbReference type="EMBL" id="SDM67838.1"/>
    </source>
</evidence>
<keyword evidence="4 5" id="KW-0472">Membrane</keyword>
<evidence type="ECO:0000256" key="2">
    <source>
        <dbReference type="ARBA" id="ARBA00022692"/>
    </source>
</evidence>
<accession>A0A1G9V6M6</accession>
<feature type="domain" description="Sodium/calcium exchanger membrane region" evidence="6">
    <location>
        <begin position="7"/>
        <end position="153"/>
    </location>
</feature>
<evidence type="ECO:0000259" key="6">
    <source>
        <dbReference type="Pfam" id="PF01699"/>
    </source>
</evidence>
<feature type="transmembrane region" description="Helical" evidence="5">
    <location>
        <begin position="73"/>
        <end position="95"/>
    </location>
</feature>
<protein>
    <submittedName>
        <fullName evidence="7">Cation:H+ antiporter</fullName>
    </submittedName>
</protein>
<feature type="domain" description="Sodium/calcium exchanger membrane region" evidence="6">
    <location>
        <begin position="194"/>
        <end position="332"/>
    </location>
</feature>
<feature type="transmembrane region" description="Helical" evidence="5">
    <location>
        <begin position="6"/>
        <end position="23"/>
    </location>
</feature>
<sequence length="338" mass="36574">MNSIVLLIAGFILCSALITYSGTRLSKYGDIIAELTGMGKAWMGLILMAAVTSLPELFTGFSAIVLIDSPDIAVGSIMGSLSFNLVILAVLDYFVPGKPLSSVVTKSHVLAGFFGMILIVLSIIGILYGDLMPDIGWFSTFPVLLIILYLLTIRIIYENDRKFSTDTIQGVNTEYRDRYKDINLKIAIKRYVYYALLVIAGAILLPYFADELATRTGMSESFVGTLLVAATTSLPELVISIAAVRMGSMDMAVGNLLGSNIFNMLILAINDLLYTKGKLLLVSDPNHALSGLVTLLMTAVVGVSILIGSPKKRFVLGIDAIILIILYITLILSLYHLG</sequence>
<dbReference type="GO" id="GO:0005262">
    <property type="term" value="F:calcium channel activity"/>
    <property type="evidence" value="ECO:0007669"/>
    <property type="project" value="TreeGrafter"/>
</dbReference>
<feature type="transmembrane region" description="Helical" evidence="5">
    <location>
        <begin position="256"/>
        <end position="275"/>
    </location>
</feature>
<dbReference type="InterPro" id="IPR044880">
    <property type="entry name" value="NCX_ion-bd_dom_sf"/>
</dbReference>
<feature type="transmembrane region" description="Helical" evidence="5">
    <location>
        <begin position="221"/>
        <end position="244"/>
    </location>
</feature>
<dbReference type="Pfam" id="PF01699">
    <property type="entry name" value="Na_Ca_ex"/>
    <property type="match status" value="2"/>
</dbReference>
<dbReference type="PANTHER" id="PTHR10846">
    <property type="entry name" value="SODIUM/POTASSIUM/CALCIUM EXCHANGER"/>
    <property type="match status" value="1"/>
</dbReference>
<dbReference type="Gene3D" id="1.20.1420.30">
    <property type="entry name" value="NCX, central ion-binding region"/>
    <property type="match status" value="1"/>
</dbReference>
<feature type="transmembrane region" description="Helical" evidence="5">
    <location>
        <begin position="314"/>
        <end position="335"/>
    </location>
</feature>
<evidence type="ECO:0000256" key="5">
    <source>
        <dbReference type="SAM" id="Phobius"/>
    </source>
</evidence>
<feature type="transmembrane region" description="Helical" evidence="5">
    <location>
        <begin position="191"/>
        <end position="209"/>
    </location>
</feature>
<reference evidence="8" key="1">
    <citation type="submission" date="2016-10" db="EMBL/GenBank/DDBJ databases">
        <authorList>
            <person name="Varghese N."/>
            <person name="Submissions S."/>
        </authorList>
    </citation>
    <scope>NUCLEOTIDE SEQUENCE [LARGE SCALE GENOMIC DNA]</scope>
    <source>
        <strain evidence="8">DSM 24536</strain>
    </source>
</reference>
<dbReference type="RefSeq" id="WP_090705503.1">
    <property type="nucleotide sequence ID" value="NZ_FNHH01000019.1"/>
</dbReference>
<evidence type="ECO:0000313" key="8">
    <source>
        <dbReference type="Proteomes" id="UP000199226"/>
    </source>
</evidence>
<feature type="transmembrane region" description="Helical" evidence="5">
    <location>
        <begin position="287"/>
        <end position="307"/>
    </location>
</feature>
<comment type="subcellular location">
    <subcellularLocation>
        <location evidence="1">Membrane</location>
        <topology evidence="1">Multi-pass membrane protein</topology>
    </subcellularLocation>
</comment>
<name>A0A1G9V6M6_9SPHI</name>
<gene>
    <name evidence="7" type="ORF">SAMN05421813_11950</name>
</gene>
<evidence type="ECO:0000256" key="4">
    <source>
        <dbReference type="ARBA" id="ARBA00023136"/>
    </source>
</evidence>
<evidence type="ECO:0000256" key="3">
    <source>
        <dbReference type="ARBA" id="ARBA00022989"/>
    </source>
</evidence>
<dbReference type="GO" id="GO:0008273">
    <property type="term" value="F:calcium, potassium:sodium antiporter activity"/>
    <property type="evidence" value="ECO:0007669"/>
    <property type="project" value="TreeGrafter"/>
</dbReference>
<dbReference type="OrthoDB" id="9794225at2"/>
<keyword evidence="2 5" id="KW-0812">Transmembrane</keyword>